<dbReference type="Pfam" id="PF00156">
    <property type="entry name" value="Pribosyltran"/>
    <property type="match status" value="1"/>
</dbReference>
<dbReference type="NCBIfam" id="NF002636">
    <property type="entry name" value="PRK02304.1-5"/>
    <property type="match status" value="1"/>
</dbReference>
<dbReference type="GO" id="GO:0006168">
    <property type="term" value="P:adenine salvage"/>
    <property type="evidence" value="ECO:0007669"/>
    <property type="project" value="TreeGrafter"/>
</dbReference>
<feature type="domain" description="Phosphoribosyltransferase" evidence="10">
    <location>
        <begin position="21"/>
        <end position="129"/>
    </location>
</feature>
<evidence type="ECO:0000256" key="6">
    <source>
        <dbReference type="ARBA" id="ARBA00022490"/>
    </source>
</evidence>
<evidence type="ECO:0000313" key="12">
    <source>
        <dbReference type="Proteomes" id="UP000199213"/>
    </source>
</evidence>
<reference evidence="12" key="1">
    <citation type="submission" date="2016-10" db="EMBL/GenBank/DDBJ databases">
        <authorList>
            <person name="Varghese N."/>
            <person name="Submissions S."/>
        </authorList>
    </citation>
    <scope>NUCLEOTIDE SEQUENCE [LARGE SCALE GENOMIC DNA]</scope>
    <source>
        <strain evidence="12">DSM 45460</strain>
    </source>
</reference>
<dbReference type="GO" id="GO:0016208">
    <property type="term" value="F:AMP binding"/>
    <property type="evidence" value="ECO:0007669"/>
    <property type="project" value="TreeGrafter"/>
</dbReference>
<dbReference type="Gene3D" id="3.40.50.2020">
    <property type="match status" value="1"/>
</dbReference>
<keyword evidence="8 11" id="KW-0808">Transferase</keyword>
<proteinExistence type="inferred from homology"/>
<dbReference type="EMBL" id="FNFM01000017">
    <property type="protein sequence ID" value="SDK90769.1"/>
    <property type="molecule type" value="Genomic_DNA"/>
</dbReference>
<dbReference type="GO" id="GO:0003999">
    <property type="term" value="F:adenine phosphoribosyltransferase activity"/>
    <property type="evidence" value="ECO:0007669"/>
    <property type="project" value="UniProtKB-EC"/>
</dbReference>
<dbReference type="GO" id="GO:0006166">
    <property type="term" value="P:purine ribonucleoside salvage"/>
    <property type="evidence" value="ECO:0007669"/>
    <property type="project" value="UniProtKB-KW"/>
</dbReference>
<keyword evidence="7 11" id="KW-0328">Glycosyltransferase</keyword>
<comment type="similarity">
    <text evidence="4">Belongs to the purine/pyrimidine phosphoribosyltransferase family.</text>
</comment>
<sequence>MFRDLSGTMSDPFLLRSVATHIALAFEGKFSAVLAVDARGFILGTMVSQISSCRLVLARKLGKLPGAVHRATYEFEYGATALEVQRDALSAEQSVLVVDDVLATGGTLAAAGALVSRAGAKLSGFATALELTELGGRRTLAPYPVFSLLTT</sequence>
<evidence type="ECO:0000256" key="3">
    <source>
        <dbReference type="ARBA" id="ARBA00004659"/>
    </source>
</evidence>
<evidence type="ECO:0000256" key="8">
    <source>
        <dbReference type="ARBA" id="ARBA00022679"/>
    </source>
</evidence>
<evidence type="ECO:0000256" key="9">
    <source>
        <dbReference type="ARBA" id="ARBA00022726"/>
    </source>
</evidence>
<evidence type="ECO:0000259" key="10">
    <source>
        <dbReference type="Pfam" id="PF00156"/>
    </source>
</evidence>
<dbReference type="InterPro" id="IPR029057">
    <property type="entry name" value="PRTase-like"/>
</dbReference>
<dbReference type="GO" id="GO:0002055">
    <property type="term" value="F:adenine binding"/>
    <property type="evidence" value="ECO:0007669"/>
    <property type="project" value="TreeGrafter"/>
</dbReference>
<dbReference type="CDD" id="cd06223">
    <property type="entry name" value="PRTases_typeI"/>
    <property type="match status" value="1"/>
</dbReference>
<evidence type="ECO:0000256" key="4">
    <source>
        <dbReference type="ARBA" id="ARBA00008391"/>
    </source>
</evidence>
<keyword evidence="12" id="KW-1185">Reference proteome</keyword>
<dbReference type="EC" id="2.4.2.7" evidence="5"/>
<evidence type="ECO:0000256" key="2">
    <source>
        <dbReference type="ARBA" id="ARBA00004496"/>
    </source>
</evidence>
<dbReference type="InterPro" id="IPR000836">
    <property type="entry name" value="PRTase_dom"/>
</dbReference>
<dbReference type="GO" id="GO:0044209">
    <property type="term" value="P:AMP salvage"/>
    <property type="evidence" value="ECO:0007669"/>
    <property type="project" value="TreeGrafter"/>
</dbReference>
<dbReference type="PANTHER" id="PTHR32315">
    <property type="entry name" value="ADENINE PHOSPHORIBOSYLTRANSFERASE"/>
    <property type="match status" value="1"/>
</dbReference>
<comment type="subcellular location">
    <subcellularLocation>
        <location evidence="2">Cytoplasm</location>
    </subcellularLocation>
</comment>
<organism evidence="11 12">
    <name type="scientific">Actinopolyspora mzabensis</name>
    <dbReference type="NCBI Taxonomy" id="995066"/>
    <lineage>
        <taxon>Bacteria</taxon>
        <taxon>Bacillati</taxon>
        <taxon>Actinomycetota</taxon>
        <taxon>Actinomycetes</taxon>
        <taxon>Actinopolysporales</taxon>
        <taxon>Actinopolysporaceae</taxon>
        <taxon>Actinopolyspora</taxon>
    </lineage>
</organism>
<evidence type="ECO:0000313" key="11">
    <source>
        <dbReference type="EMBL" id="SDK90769.1"/>
    </source>
</evidence>
<protein>
    <recommendedName>
        <fullName evidence="5">adenine phosphoribosyltransferase</fullName>
        <ecNumber evidence="5">2.4.2.7</ecNumber>
    </recommendedName>
</protein>
<evidence type="ECO:0000256" key="7">
    <source>
        <dbReference type="ARBA" id="ARBA00022676"/>
    </source>
</evidence>
<dbReference type="InterPro" id="IPR050054">
    <property type="entry name" value="UPRTase/APRTase"/>
</dbReference>
<comment type="catalytic activity">
    <reaction evidence="1">
        <text>AMP + diphosphate = 5-phospho-alpha-D-ribose 1-diphosphate + adenine</text>
        <dbReference type="Rhea" id="RHEA:16609"/>
        <dbReference type="ChEBI" id="CHEBI:16708"/>
        <dbReference type="ChEBI" id="CHEBI:33019"/>
        <dbReference type="ChEBI" id="CHEBI:58017"/>
        <dbReference type="ChEBI" id="CHEBI:456215"/>
        <dbReference type="EC" id="2.4.2.7"/>
    </reaction>
</comment>
<dbReference type="AlphaFoldDB" id="A0A1G9FQW1"/>
<accession>A0A1G9FQW1</accession>
<comment type="pathway">
    <text evidence="3">Purine metabolism; AMP biosynthesis via salvage pathway; AMP from adenine: step 1/1.</text>
</comment>
<keyword evidence="6" id="KW-0963">Cytoplasm</keyword>
<dbReference type="Proteomes" id="UP000199213">
    <property type="component" value="Unassembled WGS sequence"/>
</dbReference>
<gene>
    <name evidence="11" type="ORF">SAMN04487820_1173</name>
</gene>
<dbReference type="GO" id="GO:0005737">
    <property type="term" value="C:cytoplasm"/>
    <property type="evidence" value="ECO:0007669"/>
    <property type="project" value="UniProtKB-SubCell"/>
</dbReference>
<dbReference type="PANTHER" id="PTHR32315:SF3">
    <property type="entry name" value="ADENINE PHOSPHORIBOSYLTRANSFERASE"/>
    <property type="match status" value="1"/>
</dbReference>
<dbReference type="SUPFAM" id="SSF53271">
    <property type="entry name" value="PRTase-like"/>
    <property type="match status" value="1"/>
</dbReference>
<keyword evidence="9" id="KW-0660">Purine salvage</keyword>
<name>A0A1G9FQW1_ACTMZ</name>
<evidence type="ECO:0000256" key="1">
    <source>
        <dbReference type="ARBA" id="ARBA00000868"/>
    </source>
</evidence>
<evidence type="ECO:0000256" key="5">
    <source>
        <dbReference type="ARBA" id="ARBA00011893"/>
    </source>
</evidence>